<evidence type="ECO:0000256" key="6">
    <source>
        <dbReference type="PROSITE-ProRule" id="PRU01248"/>
    </source>
</evidence>
<dbReference type="SUPFAM" id="SSF56349">
    <property type="entry name" value="DNA breaking-rejoining enzymes"/>
    <property type="match status" value="1"/>
</dbReference>
<dbReference type="Gene3D" id="1.10.150.130">
    <property type="match status" value="1"/>
</dbReference>
<dbReference type="Gene3D" id="1.10.443.10">
    <property type="entry name" value="Intergrase catalytic core"/>
    <property type="match status" value="1"/>
</dbReference>
<evidence type="ECO:0000313" key="10">
    <source>
        <dbReference type="Proteomes" id="UP000658131"/>
    </source>
</evidence>
<comment type="caution">
    <text evidence="9">The sequence shown here is derived from an EMBL/GenBank/DDBJ whole genome shotgun (WGS) entry which is preliminary data.</text>
</comment>
<feature type="domain" description="Core-binding (CB)" evidence="8">
    <location>
        <begin position="41"/>
        <end position="142"/>
    </location>
</feature>
<keyword evidence="5" id="KW-0233">DNA recombination</keyword>
<protein>
    <submittedName>
        <fullName evidence="9">Site-specific integrase</fullName>
    </submittedName>
</protein>
<evidence type="ECO:0000256" key="1">
    <source>
        <dbReference type="ARBA" id="ARBA00003283"/>
    </source>
</evidence>
<dbReference type="InterPro" id="IPR044068">
    <property type="entry name" value="CB"/>
</dbReference>
<dbReference type="RefSeq" id="WP_262399435.1">
    <property type="nucleotide sequence ID" value="NZ_JACRTB010000007.1"/>
</dbReference>
<dbReference type="InterPro" id="IPR002104">
    <property type="entry name" value="Integrase_catalytic"/>
</dbReference>
<dbReference type="PANTHER" id="PTHR30349:SF41">
    <property type="entry name" value="INTEGRASE_RECOMBINASE PROTEIN MJ0367-RELATED"/>
    <property type="match status" value="1"/>
</dbReference>
<dbReference type="Proteomes" id="UP000658131">
    <property type="component" value="Unassembled WGS sequence"/>
</dbReference>
<keyword evidence="4 6" id="KW-0238">DNA-binding</keyword>
<evidence type="ECO:0000256" key="4">
    <source>
        <dbReference type="ARBA" id="ARBA00023125"/>
    </source>
</evidence>
<gene>
    <name evidence="9" type="ORF">H8717_05495</name>
</gene>
<keyword evidence="3" id="KW-0229">DNA integration</keyword>
<name>A0ABR7NHI3_9FIRM</name>
<dbReference type="Pfam" id="PF00589">
    <property type="entry name" value="Phage_integrase"/>
    <property type="match status" value="1"/>
</dbReference>
<dbReference type="InterPro" id="IPR010998">
    <property type="entry name" value="Integrase_recombinase_N"/>
</dbReference>
<dbReference type="EMBL" id="JACRTB010000007">
    <property type="protein sequence ID" value="MBC8575866.1"/>
    <property type="molecule type" value="Genomic_DNA"/>
</dbReference>
<comment type="function">
    <text evidence="1">Site-specific tyrosine recombinase, which acts by catalyzing the cutting and rejoining of the recombining DNA molecules.</text>
</comment>
<evidence type="ECO:0000259" key="7">
    <source>
        <dbReference type="PROSITE" id="PS51898"/>
    </source>
</evidence>
<evidence type="ECO:0000256" key="5">
    <source>
        <dbReference type="ARBA" id="ARBA00023172"/>
    </source>
</evidence>
<evidence type="ECO:0000256" key="3">
    <source>
        <dbReference type="ARBA" id="ARBA00022908"/>
    </source>
</evidence>
<reference evidence="9 10" key="1">
    <citation type="submission" date="2020-08" db="EMBL/GenBank/DDBJ databases">
        <title>Genome public.</title>
        <authorList>
            <person name="Liu C."/>
            <person name="Sun Q."/>
        </authorList>
    </citation>
    <scope>NUCLEOTIDE SEQUENCE [LARGE SCALE GENOMIC DNA]</scope>
    <source>
        <strain evidence="9 10">BX1</strain>
    </source>
</reference>
<feature type="domain" description="Tyr recombinase" evidence="7">
    <location>
        <begin position="163"/>
        <end position="350"/>
    </location>
</feature>
<dbReference type="InterPro" id="IPR011010">
    <property type="entry name" value="DNA_brk_join_enz"/>
</dbReference>
<sequence length="361" mass="41500">MDRRTNTAVWLEDYKRWQIKVQKDGKRRTFTSSTPGRTGQREANAKADAWLDEGVTNPNAKVRDIYPLWIQEKKDTTGRGNYEAIEYRFEKWVIPRIGHKKISSLTDQNLLDILNEALKQGLAKKSISNILADIKSFLRYCRRSRITTYNPEDVTVPKGARSKEKDVLQPDDLKRLFTLDQTILYKKRVFDDYIYAYRFQTATGLRPGELRGLTWADIDLKNDIIYIKRAINRYNEITSGKNENAIRSFALNKVTAKILRQQRALFLPGDRVFPISSTANYWSRLQRFCSVNDIKAIAPYELRHTFVSAVKSLPEAQVKELVGHSKNMDTFGIYGHSYSGDKERTGSAVEEVFLGILGSGL</sequence>
<dbReference type="PROSITE" id="PS51900">
    <property type="entry name" value="CB"/>
    <property type="match status" value="1"/>
</dbReference>
<dbReference type="InterPro" id="IPR004107">
    <property type="entry name" value="Integrase_SAM-like_N"/>
</dbReference>
<dbReference type="InterPro" id="IPR013762">
    <property type="entry name" value="Integrase-like_cat_sf"/>
</dbReference>
<evidence type="ECO:0000313" key="9">
    <source>
        <dbReference type="EMBL" id="MBC8575866.1"/>
    </source>
</evidence>
<comment type="similarity">
    <text evidence="2">Belongs to the 'phage' integrase family.</text>
</comment>
<accession>A0ABR7NHI3</accession>
<dbReference type="CDD" id="cd01189">
    <property type="entry name" value="INT_ICEBs1_C_like"/>
    <property type="match status" value="1"/>
</dbReference>
<dbReference type="InterPro" id="IPR050090">
    <property type="entry name" value="Tyrosine_recombinase_XerCD"/>
</dbReference>
<proteinExistence type="inferred from homology"/>
<evidence type="ECO:0000259" key="8">
    <source>
        <dbReference type="PROSITE" id="PS51900"/>
    </source>
</evidence>
<dbReference type="Pfam" id="PF14659">
    <property type="entry name" value="Phage_int_SAM_3"/>
    <property type="match status" value="1"/>
</dbReference>
<dbReference type="PANTHER" id="PTHR30349">
    <property type="entry name" value="PHAGE INTEGRASE-RELATED"/>
    <property type="match status" value="1"/>
</dbReference>
<dbReference type="PROSITE" id="PS51898">
    <property type="entry name" value="TYR_RECOMBINASE"/>
    <property type="match status" value="1"/>
</dbReference>
<organism evidence="9 10">
    <name type="scientific">Yanshouia hominis</name>
    <dbReference type="NCBI Taxonomy" id="2763673"/>
    <lineage>
        <taxon>Bacteria</taxon>
        <taxon>Bacillati</taxon>
        <taxon>Bacillota</taxon>
        <taxon>Clostridia</taxon>
        <taxon>Eubacteriales</taxon>
        <taxon>Oscillospiraceae</taxon>
        <taxon>Yanshouia</taxon>
    </lineage>
</organism>
<keyword evidence="10" id="KW-1185">Reference proteome</keyword>
<evidence type="ECO:0000256" key="2">
    <source>
        <dbReference type="ARBA" id="ARBA00008857"/>
    </source>
</evidence>